<organism evidence="11 12">
    <name type="scientific">Stereocaulon virgatum</name>
    <dbReference type="NCBI Taxonomy" id="373712"/>
    <lineage>
        <taxon>Eukaryota</taxon>
        <taxon>Fungi</taxon>
        <taxon>Dikarya</taxon>
        <taxon>Ascomycota</taxon>
        <taxon>Pezizomycotina</taxon>
        <taxon>Lecanoromycetes</taxon>
        <taxon>OSLEUM clade</taxon>
        <taxon>Lecanoromycetidae</taxon>
        <taxon>Lecanorales</taxon>
        <taxon>Lecanorineae</taxon>
        <taxon>Stereocaulaceae</taxon>
        <taxon>Stereocaulon</taxon>
    </lineage>
</organism>
<dbReference type="Pfam" id="PF00170">
    <property type="entry name" value="bZIP_1"/>
    <property type="match status" value="1"/>
</dbReference>
<dbReference type="InterPro" id="IPR004827">
    <property type="entry name" value="bZIP"/>
</dbReference>
<dbReference type="SMART" id="SM00338">
    <property type="entry name" value="BRLZ"/>
    <property type="match status" value="1"/>
</dbReference>
<dbReference type="InterPro" id="IPR046347">
    <property type="entry name" value="bZIP_sf"/>
</dbReference>
<evidence type="ECO:0000256" key="2">
    <source>
        <dbReference type="ARBA" id="ARBA00004123"/>
    </source>
</evidence>
<feature type="compositionally biased region" description="Low complexity" evidence="9">
    <location>
        <begin position="184"/>
        <end position="193"/>
    </location>
</feature>
<evidence type="ECO:0000313" key="11">
    <source>
        <dbReference type="EMBL" id="KAL2037390.1"/>
    </source>
</evidence>
<evidence type="ECO:0000256" key="3">
    <source>
        <dbReference type="ARBA" id="ARBA00007163"/>
    </source>
</evidence>
<gene>
    <name evidence="11" type="ORF">N7G274_009875</name>
</gene>
<comment type="function">
    <text evidence="1">Putative transcription factor.</text>
</comment>
<evidence type="ECO:0000256" key="9">
    <source>
        <dbReference type="SAM" id="MobiDB-lite"/>
    </source>
</evidence>
<dbReference type="PANTHER" id="PTHR40621">
    <property type="entry name" value="TRANSCRIPTION FACTOR KAPC-RELATED"/>
    <property type="match status" value="1"/>
</dbReference>
<evidence type="ECO:0000256" key="6">
    <source>
        <dbReference type="ARBA" id="ARBA00023163"/>
    </source>
</evidence>
<evidence type="ECO:0000313" key="12">
    <source>
        <dbReference type="Proteomes" id="UP001590950"/>
    </source>
</evidence>
<keyword evidence="12" id="KW-1185">Reference proteome</keyword>
<evidence type="ECO:0000256" key="7">
    <source>
        <dbReference type="ARBA" id="ARBA00023242"/>
    </source>
</evidence>
<dbReference type="InterPro" id="IPR050936">
    <property type="entry name" value="AP-1-like"/>
</dbReference>
<dbReference type="CDD" id="cd14688">
    <property type="entry name" value="bZIP_YAP"/>
    <property type="match status" value="1"/>
</dbReference>
<feature type="domain" description="BZIP" evidence="10">
    <location>
        <begin position="103"/>
        <end position="166"/>
    </location>
</feature>
<feature type="region of interest" description="Disordered" evidence="9">
    <location>
        <begin position="79"/>
        <end position="124"/>
    </location>
</feature>
<keyword evidence="5" id="KW-0238">DNA-binding</keyword>
<dbReference type="PROSITE" id="PS00036">
    <property type="entry name" value="BZIP_BASIC"/>
    <property type="match status" value="1"/>
</dbReference>
<accession>A0ABR3ZW48</accession>
<dbReference type="SUPFAM" id="SSF57959">
    <property type="entry name" value="Leucine zipper domain"/>
    <property type="match status" value="1"/>
</dbReference>
<reference evidence="11 12" key="1">
    <citation type="submission" date="2024-09" db="EMBL/GenBank/DDBJ databases">
        <title>Rethinking Asexuality: The Enigmatic Case of Functional Sexual Genes in Lepraria (Stereocaulaceae).</title>
        <authorList>
            <person name="Doellman M."/>
            <person name="Sun Y."/>
            <person name="Barcenas-Pena A."/>
            <person name="Lumbsch H.T."/>
            <person name="Grewe F."/>
        </authorList>
    </citation>
    <scope>NUCLEOTIDE SEQUENCE [LARGE SCALE GENOMIC DNA]</scope>
    <source>
        <strain evidence="11 12">Mercado 3170</strain>
    </source>
</reference>
<keyword evidence="7" id="KW-0539">Nucleus</keyword>
<evidence type="ECO:0000256" key="4">
    <source>
        <dbReference type="ARBA" id="ARBA00023015"/>
    </source>
</evidence>
<comment type="subcellular location">
    <subcellularLocation>
        <location evidence="2">Nucleus</location>
    </subcellularLocation>
</comment>
<dbReference type="Gene3D" id="1.20.5.170">
    <property type="match status" value="1"/>
</dbReference>
<evidence type="ECO:0000256" key="1">
    <source>
        <dbReference type="ARBA" id="ARBA00004049"/>
    </source>
</evidence>
<proteinExistence type="inferred from homology"/>
<dbReference type="PANTHER" id="PTHR40621:SF11">
    <property type="entry name" value="TRANSCRIPTION FACTOR KAPC-RELATED"/>
    <property type="match status" value="1"/>
</dbReference>
<keyword evidence="6" id="KW-0804">Transcription</keyword>
<evidence type="ECO:0000256" key="8">
    <source>
        <dbReference type="ARBA" id="ARBA00044067"/>
    </source>
</evidence>
<protein>
    <recommendedName>
        <fullName evidence="8">Putative transcription factor kapC</fullName>
    </recommendedName>
</protein>
<name>A0ABR3ZW48_9LECA</name>
<keyword evidence="4" id="KW-0805">Transcription regulation</keyword>
<dbReference type="Proteomes" id="UP001590950">
    <property type="component" value="Unassembled WGS sequence"/>
</dbReference>
<evidence type="ECO:0000259" key="10">
    <source>
        <dbReference type="PROSITE" id="PS50217"/>
    </source>
</evidence>
<dbReference type="EMBL" id="JBEFKJ010000041">
    <property type="protein sequence ID" value="KAL2037390.1"/>
    <property type="molecule type" value="Genomic_DNA"/>
</dbReference>
<comment type="similarity">
    <text evidence="3">Belongs to the bZIP family.</text>
</comment>
<dbReference type="PROSITE" id="PS50217">
    <property type="entry name" value="BZIP"/>
    <property type="match status" value="1"/>
</dbReference>
<evidence type="ECO:0000256" key="5">
    <source>
        <dbReference type="ARBA" id="ARBA00023125"/>
    </source>
</evidence>
<feature type="compositionally biased region" description="Basic and acidic residues" evidence="9">
    <location>
        <begin position="168"/>
        <end position="177"/>
    </location>
</feature>
<sequence>MDSFYMSPANDYCASPISFANVPELMPCTYDDASTDPSPSPPMMYSSLDNHNHSYSHSASYPQYLDAQPQIVSSIEFTDLTRPQMEDRRRRRSHTTQDKESVSNMRIRRRAQNRASQRAFRERKEKHVQHLEHELEELENKHRTLEKSYTDLDSTHAQLEQEVKRLRSELDSVKSSREGSIAESTSTTTTTTTQNQFFDPFASDGFFGNGTDVGY</sequence>
<comment type="caution">
    <text evidence="11">The sequence shown here is derived from an EMBL/GenBank/DDBJ whole genome shotgun (WGS) entry which is preliminary data.</text>
</comment>
<feature type="region of interest" description="Disordered" evidence="9">
    <location>
        <begin position="168"/>
        <end position="201"/>
    </location>
</feature>